<protein>
    <recommendedName>
        <fullName evidence="3">Adhesin domain-containing protein</fullName>
    </recommendedName>
</protein>
<name>A0A1F5F5E4_9BACT</name>
<evidence type="ECO:0000313" key="1">
    <source>
        <dbReference type="EMBL" id="OGD74852.1"/>
    </source>
</evidence>
<proteinExistence type="predicted"/>
<evidence type="ECO:0000313" key="2">
    <source>
        <dbReference type="Proteomes" id="UP000177187"/>
    </source>
</evidence>
<comment type="caution">
    <text evidence="1">The sequence shown here is derived from an EMBL/GenBank/DDBJ whole genome shotgun (WGS) entry which is preliminary data.</text>
</comment>
<sequence>MALLALSPAAAANSYETELSTTGVETLHVDWANGDVELIADDSTGVRITASGGASSGWLDYTDFSVLGGEAKAVFDTKGRAGNISVDLTIRFPRGLGVEVTAGNGGVTVTGGSAVDIDAGNGNVSVSGVTGDTIVDAGNGNVELEIPQNFSAVADLDAGNGNVVVGIGGGFSGEVQVSDGNGNVEVTFSAVPEGLAVDARTGMGSVTTDLPGAEAVTSLMGGAISRKGNSCSLKITAGLGDIEVLVD</sequence>
<gene>
    <name evidence="1" type="ORF">A2Y64_04355</name>
</gene>
<dbReference type="STRING" id="1817816.A2Y64_04355"/>
<reference evidence="1 2" key="1">
    <citation type="journal article" date="2016" name="Nat. Commun.">
        <title>Thousands of microbial genomes shed light on interconnected biogeochemical processes in an aquifer system.</title>
        <authorList>
            <person name="Anantharaman K."/>
            <person name="Brown C.T."/>
            <person name="Hug L.A."/>
            <person name="Sharon I."/>
            <person name="Castelle C.J."/>
            <person name="Probst A.J."/>
            <person name="Thomas B.C."/>
            <person name="Singh A."/>
            <person name="Wilkins M.J."/>
            <person name="Karaoz U."/>
            <person name="Brodie E.L."/>
            <person name="Williams K.H."/>
            <person name="Hubbard S.S."/>
            <person name="Banfield J.F."/>
        </authorList>
    </citation>
    <scope>NUCLEOTIDE SEQUENCE [LARGE SCALE GENOMIC DNA]</scope>
</reference>
<organism evidence="1 2">
    <name type="scientific">Candidatus Coatesbacteria bacterium RBG_13_66_14</name>
    <dbReference type="NCBI Taxonomy" id="1817816"/>
    <lineage>
        <taxon>Bacteria</taxon>
        <taxon>Candidatus Coatesiibacteriota</taxon>
    </lineage>
</organism>
<accession>A0A1F5F5E4</accession>
<dbReference type="EMBL" id="MFAF01000091">
    <property type="protein sequence ID" value="OGD74852.1"/>
    <property type="molecule type" value="Genomic_DNA"/>
</dbReference>
<dbReference type="Gene3D" id="2.160.20.160">
    <property type="match status" value="1"/>
</dbReference>
<dbReference type="Proteomes" id="UP000177187">
    <property type="component" value="Unassembled WGS sequence"/>
</dbReference>
<dbReference type="AlphaFoldDB" id="A0A1F5F5E4"/>
<evidence type="ECO:0008006" key="3">
    <source>
        <dbReference type="Google" id="ProtNLM"/>
    </source>
</evidence>